<keyword evidence="4" id="KW-0479">Metal-binding</keyword>
<dbReference type="RefSeq" id="XP_024352819.1">
    <property type="nucleotide sequence ID" value="XM_024492686.1"/>
</dbReference>
<evidence type="ECO:0000256" key="4">
    <source>
        <dbReference type="ARBA" id="ARBA00022723"/>
    </source>
</evidence>
<comment type="cofactor">
    <cofactor evidence="1">
        <name>Zn(2+)</name>
        <dbReference type="ChEBI" id="CHEBI:29105"/>
    </cofactor>
</comment>
<protein>
    <submittedName>
        <fullName evidence="11">Endothelin-converting enzyme</fullName>
    </submittedName>
</protein>
<dbReference type="CDD" id="cd08662">
    <property type="entry name" value="M13"/>
    <property type="match status" value="1"/>
</dbReference>
<feature type="domain" description="Peptidase M13 C-terminal" evidence="9">
    <location>
        <begin position="596"/>
        <end position="797"/>
    </location>
</feature>
<dbReference type="GO" id="GO:0004222">
    <property type="term" value="F:metalloendopeptidase activity"/>
    <property type="evidence" value="ECO:0007669"/>
    <property type="project" value="InterPro"/>
</dbReference>
<dbReference type="GO" id="GO:0046872">
    <property type="term" value="F:metal ion binding"/>
    <property type="evidence" value="ECO:0007669"/>
    <property type="project" value="UniProtKB-KW"/>
</dbReference>
<evidence type="ECO:0000256" key="2">
    <source>
        <dbReference type="ARBA" id="ARBA00007357"/>
    </source>
</evidence>
<dbReference type="EMBL" id="APAU02000018">
    <property type="protein sequence ID" value="EUB61623.1"/>
    <property type="molecule type" value="Genomic_DNA"/>
</dbReference>
<organism evidence="11 12">
    <name type="scientific">Echinococcus granulosus</name>
    <name type="common">Hydatid tapeworm</name>
    <dbReference type="NCBI Taxonomy" id="6210"/>
    <lineage>
        <taxon>Eukaryota</taxon>
        <taxon>Metazoa</taxon>
        <taxon>Spiralia</taxon>
        <taxon>Lophotrochozoa</taxon>
        <taxon>Platyhelminthes</taxon>
        <taxon>Cestoda</taxon>
        <taxon>Eucestoda</taxon>
        <taxon>Cyclophyllidea</taxon>
        <taxon>Taeniidae</taxon>
        <taxon>Echinococcus</taxon>
        <taxon>Echinococcus granulosus group</taxon>
    </lineage>
</organism>
<dbReference type="Gene3D" id="3.40.390.10">
    <property type="entry name" value="Collagenase (Catalytic Domain)"/>
    <property type="match status" value="1"/>
</dbReference>
<dbReference type="PROSITE" id="PS51885">
    <property type="entry name" value="NEPRILYSIN"/>
    <property type="match status" value="1"/>
</dbReference>
<keyword evidence="8" id="KW-1133">Transmembrane helix</keyword>
<dbReference type="Proteomes" id="UP000019149">
    <property type="component" value="Unassembled WGS sequence"/>
</dbReference>
<dbReference type="GO" id="GO:0016485">
    <property type="term" value="P:protein processing"/>
    <property type="evidence" value="ECO:0007669"/>
    <property type="project" value="TreeGrafter"/>
</dbReference>
<dbReference type="InterPro" id="IPR042089">
    <property type="entry name" value="Peptidase_M13_dom_2"/>
</dbReference>
<feature type="domain" description="Peptidase M13 N-terminal" evidence="10">
    <location>
        <begin position="177"/>
        <end position="537"/>
    </location>
</feature>
<keyword evidence="12" id="KW-1185">Reference proteome</keyword>
<accession>W6UKL2</accession>
<evidence type="ECO:0000256" key="5">
    <source>
        <dbReference type="ARBA" id="ARBA00022801"/>
    </source>
</evidence>
<dbReference type="InterPro" id="IPR008753">
    <property type="entry name" value="Peptidase_M13_N"/>
</dbReference>
<comment type="similarity">
    <text evidence="2">Belongs to the peptidase M13 family.</text>
</comment>
<dbReference type="OMA" id="CIDETRM"/>
<dbReference type="SUPFAM" id="SSF55486">
    <property type="entry name" value="Metalloproteases ('zincins'), catalytic domain"/>
    <property type="match status" value="1"/>
</dbReference>
<dbReference type="PANTHER" id="PTHR11733:SF167">
    <property type="entry name" value="FI17812P1-RELATED"/>
    <property type="match status" value="1"/>
</dbReference>
<evidence type="ECO:0000313" key="12">
    <source>
        <dbReference type="Proteomes" id="UP000019149"/>
    </source>
</evidence>
<keyword evidence="8" id="KW-0472">Membrane</keyword>
<dbReference type="Gene3D" id="1.10.1380.10">
    <property type="entry name" value="Neutral endopeptidase , domain2"/>
    <property type="match status" value="1"/>
</dbReference>
<sequence length="800" mass="90360">MKQKTETENCEAYKYFTDSEDLPLNAALDINRLVVGGPCSSKRCHLSSATPTNQQAVSVYDPVADAPDIGNAQYLALKASIQSAKGTSQPPSPPAPFEGLFGLSDKLENMNNSIMLITPANANECPTPHIRHGGVVVNGKRLTACTWREFLFIILCTILTTLLIIILFLYIGTPKEKEATPNDSRGLQLAKTYFASCINEQAVNNLGLKPIKLILTQLFGGWRLLPENTEGGRSDGGEDVFGVGKYDLTALVQTFLRFGHGVDIFQLLIEKDPRNSQRYAITANSVCCQNTISTLQMPKLKGQVVQHFREFMRTYARMLGVAEPELLAMDAIYELETLMAQNMEPRARQSIETNFFKLNMTELQNFCQVIDWKRLFNGLFSAVNYSITDSETVIIGDYPFFEKRCKVYAEYMASAEKIRVVHDTAIWRTLWSTTPFMPSTLRKEIEVYEQASTGVKEQPQRWLSCVRNTEEYFGMTIARKFVAQHFDERSKEVATKMIGKIKQAFKSSFYQVDWMDDKAKKGAEEKVDMMGDSIGYPDDINDIEKENKPFFAVDSLDNGTFLDNSFTLARSKALILLRKLFDESLKTWDMAPHIVNAFYNPRENHIYFPAGILQKPFYDAYYPLALNYGGIGVVVGHEIVHAFDRQGSKYDAKGNLRQWWSESTRADFEKNSECMVRQYGNYTVQGKNVDGHLTLSENIADNGGIKAAYRAFLKLQGEEGAPHKLPGINLTFNQLFFISFAQVWCKRQLPQAALHTVMFDVHAPERYRVIGTLSNSDDFAEAFSCPRGSCMNPPNKCVLW</sequence>
<evidence type="ECO:0000256" key="6">
    <source>
        <dbReference type="ARBA" id="ARBA00022833"/>
    </source>
</evidence>
<dbReference type="PANTHER" id="PTHR11733">
    <property type="entry name" value="ZINC METALLOPROTEASE FAMILY M13 NEPRILYSIN-RELATED"/>
    <property type="match status" value="1"/>
</dbReference>
<keyword evidence="3" id="KW-0645">Protease</keyword>
<dbReference type="Pfam" id="PF05649">
    <property type="entry name" value="Peptidase_M13_N"/>
    <property type="match status" value="1"/>
</dbReference>
<dbReference type="KEGG" id="egl:EGR_03437"/>
<dbReference type="Pfam" id="PF01431">
    <property type="entry name" value="Peptidase_M13"/>
    <property type="match status" value="1"/>
</dbReference>
<gene>
    <name evidence="11" type="ORF">EGR_03437</name>
</gene>
<comment type="caution">
    <text evidence="11">The sequence shown here is derived from an EMBL/GenBank/DDBJ whole genome shotgun (WGS) entry which is preliminary data.</text>
</comment>
<evidence type="ECO:0000256" key="3">
    <source>
        <dbReference type="ARBA" id="ARBA00022670"/>
    </source>
</evidence>
<evidence type="ECO:0000256" key="7">
    <source>
        <dbReference type="ARBA" id="ARBA00023049"/>
    </source>
</evidence>
<dbReference type="GO" id="GO:0005886">
    <property type="term" value="C:plasma membrane"/>
    <property type="evidence" value="ECO:0007669"/>
    <property type="project" value="TreeGrafter"/>
</dbReference>
<feature type="transmembrane region" description="Helical" evidence="8">
    <location>
        <begin position="150"/>
        <end position="171"/>
    </location>
</feature>
<evidence type="ECO:0000259" key="10">
    <source>
        <dbReference type="Pfam" id="PF05649"/>
    </source>
</evidence>
<dbReference type="InterPro" id="IPR024079">
    <property type="entry name" value="MetalloPept_cat_dom_sf"/>
</dbReference>
<proteinExistence type="inferred from homology"/>
<dbReference type="STRING" id="6210.W6UKL2"/>
<keyword evidence="6" id="KW-0862">Zinc</keyword>
<dbReference type="CTD" id="36339152"/>
<dbReference type="InterPro" id="IPR000718">
    <property type="entry name" value="Peptidase_M13"/>
</dbReference>
<keyword evidence="7" id="KW-0482">Metalloprotease</keyword>
<reference evidence="11 12" key="1">
    <citation type="journal article" date="2013" name="Nat. Genet.">
        <title>The genome of the hydatid tapeworm Echinococcus granulosus.</title>
        <authorList>
            <person name="Zheng H."/>
            <person name="Zhang W."/>
            <person name="Zhang L."/>
            <person name="Zhang Z."/>
            <person name="Li J."/>
            <person name="Lu G."/>
            <person name="Zhu Y."/>
            <person name="Wang Y."/>
            <person name="Huang Y."/>
            <person name="Liu J."/>
            <person name="Kang H."/>
            <person name="Chen J."/>
            <person name="Wang L."/>
            <person name="Chen A."/>
            <person name="Yu S."/>
            <person name="Gao Z."/>
            <person name="Jin L."/>
            <person name="Gu W."/>
            <person name="Wang Z."/>
            <person name="Zhao L."/>
            <person name="Shi B."/>
            <person name="Wen H."/>
            <person name="Lin R."/>
            <person name="Jones M.K."/>
            <person name="Brejova B."/>
            <person name="Vinar T."/>
            <person name="Zhao G."/>
            <person name="McManus D.P."/>
            <person name="Chen Z."/>
            <person name="Zhou Y."/>
            <person name="Wang S."/>
        </authorList>
    </citation>
    <scope>NUCLEOTIDE SEQUENCE [LARGE SCALE GENOMIC DNA]</scope>
</reference>
<evidence type="ECO:0000256" key="1">
    <source>
        <dbReference type="ARBA" id="ARBA00001947"/>
    </source>
</evidence>
<evidence type="ECO:0000259" key="9">
    <source>
        <dbReference type="Pfam" id="PF01431"/>
    </source>
</evidence>
<keyword evidence="5" id="KW-0378">Hydrolase</keyword>
<dbReference type="PRINTS" id="PR00786">
    <property type="entry name" value="NEPRILYSIN"/>
</dbReference>
<evidence type="ECO:0000256" key="8">
    <source>
        <dbReference type="SAM" id="Phobius"/>
    </source>
</evidence>
<dbReference type="GeneID" id="36339152"/>
<dbReference type="AlphaFoldDB" id="W6UKL2"/>
<evidence type="ECO:0000313" key="11">
    <source>
        <dbReference type="EMBL" id="EUB61623.1"/>
    </source>
</evidence>
<dbReference type="InterPro" id="IPR018497">
    <property type="entry name" value="Peptidase_M13_C"/>
</dbReference>
<name>W6UKL2_ECHGR</name>
<keyword evidence="8" id="KW-0812">Transmembrane</keyword>
<dbReference type="OrthoDB" id="6475849at2759"/>